<name>A0ABS8WSN7_DATST</name>
<protein>
    <submittedName>
        <fullName evidence="1">Uncharacterized protein</fullName>
    </submittedName>
</protein>
<gene>
    <name evidence="1" type="ORF">HAX54_004138</name>
</gene>
<dbReference type="EMBL" id="JACEIK010011878">
    <property type="protein sequence ID" value="MCE3215937.1"/>
    <property type="molecule type" value="Genomic_DNA"/>
</dbReference>
<dbReference type="Proteomes" id="UP000823775">
    <property type="component" value="Unassembled WGS sequence"/>
</dbReference>
<accession>A0ABS8WSN7</accession>
<keyword evidence="2" id="KW-1185">Reference proteome</keyword>
<organism evidence="1 2">
    <name type="scientific">Datura stramonium</name>
    <name type="common">Jimsonweed</name>
    <name type="synonym">Common thornapple</name>
    <dbReference type="NCBI Taxonomy" id="4076"/>
    <lineage>
        <taxon>Eukaryota</taxon>
        <taxon>Viridiplantae</taxon>
        <taxon>Streptophyta</taxon>
        <taxon>Embryophyta</taxon>
        <taxon>Tracheophyta</taxon>
        <taxon>Spermatophyta</taxon>
        <taxon>Magnoliopsida</taxon>
        <taxon>eudicotyledons</taxon>
        <taxon>Gunneridae</taxon>
        <taxon>Pentapetalae</taxon>
        <taxon>asterids</taxon>
        <taxon>lamiids</taxon>
        <taxon>Solanales</taxon>
        <taxon>Solanaceae</taxon>
        <taxon>Solanoideae</taxon>
        <taxon>Datureae</taxon>
        <taxon>Datura</taxon>
    </lineage>
</organism>
<comment type="caution">
    <text evidence="1">The sequence shown here is derived from an EMBL/GenBank/DDBJ whole genome shotgun (WGS) entry which is preliminary data.</text>
</comment>
<sequence>MQKGDIQQKEGKGVGLVFATRTQIWWTKKEAGATRFFLFLLQGLAYRRYETHPQRTFTIRFTWSQQKRRLKLENKDKRREEEYLFDQLKLQAIVRSGGRLSQS</sequence>
<evidence type="ECO:0000313" key="2">
    <source>
        <dbReference type="Proteomes" id="UP000823775"/>
    </source>
</evidence>
<evidence type="ECO:0000313" key="1">
    <source>
        <dbReference type="EMBL" id="MCE3215937.1"/>
    </source>
</evidence>
<reference evidence="1 2" key="1">
    <citation type="journal article" date="2021" name="BMC Genomics">
        <title>Datura genome reveals duplications of psychoactive alkaloid biosynthetic genes and high mutation rate following tissue culture.</title>
        <authorList>
            <person name="Rajewski A."/>
            <person name="Carter-House D."/>
            <person name="Stajich J."/>
            <person name="Litt A."/>
        </authorList>
    </citation>
    <scope>NUCLEOTIDE SEQUENCE [LARGE SCALE GENOMIC DNA]</scope>
    <source>
        <strain evidence="1">AR-01</strain>
    </source>
</reference>
<proteinExistence type="predicted"/>